<proteinExistence type="predicted"/>
<protein>
    <submittedName>
        <fullName evidence="2">Membrane protein</fullName>
    </submittedName>
</protein>
<name>A0A829YGS3_9GAMM</name>
<comment type="caution">
    <text evidence="2">The sequence shown here is derived from an EMBL/GenBank/DDBJ whole genome shotgun (WGS) entry which is preliminary data.</text>
</comment>
<dbReference type="AlphaFoldDB" id="A0A829YGS3"/>
<dbReference type="Proteomes" id="UP000445000">
    <property type="component" value="Unassembled WGS sequence"/>
</dbReference>
<keyword evidence="3" id="KW-1185">Reference proteome</keyword>
<feature type="transmembrane region" description="Helical" evidence="1">
    <location>
        <begin position="99"/>
        <end position="121"/>
    </location>
</feature>
<evidence type="ECO:0000313" key="2">
    <source>
        <dbReference type="EMBL" id="GFE81786.1"/>
    </source>
</evidence>
<organism evidence="2 3">
    <name type="scientific">Steroidobacter agaridevorans</name>
    <dbReference type="NCBI Taxonomy" id="2695856"/>
    <lineage>
        <taxon>Bacteria</taxon>
        <taxon>Pseudomonadati</taxon>
        <taxon>Pseudomonadota</taxon>
        <taxon>Gammaproteobacteria</taxon>
        <taxon>Steroidobacterales</taxon>
        <taxon>Steroidobacteraceae</taxon>
        <taxon>Steroidobacter</taxon>
    </lineage>
</organism>
<gene>
    <name evidence="2" type="ORF">GCM10011487_37860</name>
</gene>
<sequence length="153" mass="15577">MLYFLALLIGIVAGLRAMTAPAAIAFAAHYGLLSLSGTWLAFLGYRWTPWILLLLAIGELVTDQLPTTPSRKVPVQFGTRILMGVITGGAIGVAAGSLWVGAIVGAIGAVIGTLGGSAARARMAAAFGKDRPAALIEDVVAIAAAVLIVLALP</sequence>
<evidence type="ECO:0000313" key="3">
    <source>
        <dbReference type="Proteomes" id="UP000445000"/>
    </source>
</evidence>
<dbReference type="EMBL" id="BLJN01000003">
    <property type="protein sequence ID" value="GFE81786.1"/>
    <property type="molecule type" value="Genomic_DNA"/>
</dbReference>
<feature type="transmembrane region" description="Helical" evidence="1">
    <location>
        <begin position="43"/>
        <end position="61"/>
    </location>
</feature>
<accession>A0A829YGS3</accession>
<evidence type="ECO:0000256" key="1">
    <source>
        <dbReference type="SAM" id="Phobius"/>
    </source>
</evidence>
<feature type="transmembrane region" description="Helical" evidence="1">
    <location>
        <begin position="133"/>
        <end position="152"/>
    </location>
</feature>
<dbReference type="RefSeq" id="WP_161813398.1">
    <property type="nucleotide sequence ID" value="NZ_BLJN01000003.1"/>
</dbReference>
<keyword evidence="1" id="KW-0472">Membrane</keyword>
<reference evidence="3" key="1">
    <citation type="submission" date="2020-01" db="EMBL/GenBank/DDBJ databases">
        <title>'Steroidobacter agaridevorans' sp. nov., agar-degrading bacteria isolated from rhizosphere soils.</title>
        <authorList>
            <person name="Ikenaga M."/>
            <person name="Kataoka M."/>
            <person name="Murouchi A."/>
            <person name="Katsuragi S."/>
            <person name="Sakai M."/>
        </authorList>
    </citation>
    <scope>NUCLEOTIDE SEQUENCE [LARGE SCALE GENOMIC DNA]</scope>
    <source>
        <strain evidence="3">YU21-B</strain>
    </source>
</reference>
<keyword evidence="1" id="KW-1133">Transmembrane helix</keyword>
<keyword evidence="1" id="KW-0812">Transmembrane</keyword>
<feature type="transmembrane region" description="Helical" evidence="1">
    <location>
        <begin position="73"/>
        <end position="93"/>
    </location>
</feature>